<organism evidence="2 3">
    <name type="scientific">Caenorhabditis tropicalis</name>
    <dbReference type="NCBI Taxonomy" id="1561998"/>
    <lineage>
        <taxon>Eukaryota</taxon>
        <taxon>Metazoa</taxon>
        <taxon>Ecdysozoa</taxon>
        <taxon>Nematoda</taxon>
        <taxon>Chromadorea</taxon>
        <taxon>Rhabditida</taxon>
        <taxon>Rhabditina</taxon>
        <taxon>Rhabditomorpha</taxon>
        <taxon>Rhabditoidea</taxon>
        <taxon>Rhabditidae</taxon>
        <taxon>Peloderinae</taxon>
        <taxon>Caenorhabditis</taxon>
    </lineage>
</organism>
<feature type="region of interest" description="Disordered" evidence="1">
    <location>
        <begin position="25"/>
        <end position="65"/>
    </location>
</feature>
<protein>
    <submittedName>
        <fullName evidence="3">Peroxidase</fullName>
    </submittedName>
</protein>
<dbReference type="Proteomes" id="UP000095282">
    <property type="component" value="Unplaced"/>
</dbReference>
<dbReference type="STRING" id="1561998.A0A1I7US21"/>
<name>A0A1I7US21_9PELO</name>
<dbReference type="WBParaSite" id="Csp11.Scaffold630.g18774.t1">
    <property type="protein sequence ID" value="Csp11.Scaffold630.g18774.t1"/>
    <property type="gene ID" value="Csp11.Scaffold630.g18774"/>
</dbReference>
<proteinExistence type="predicted"/>
<sequence length="123" mass="13100">MPTPFRKFLFQSNVLSAVNSDRFDETTTPRLGTPQTAFVNGSSPGGDCCQRGESTSTDAAEPPVDKDLSGAYKVLGSLDAINSLLDPGSYKPGSTTFQKIHDDGSVRNLLRVSIITGIAFKNS</sequence>
<accession>A0A1I7US21</accession>
<dbReference type="AlphaFoldDB" id="A0A1I7US21"/>
<evidence type="ECO:0000313" key="2">
    <source>
        <dbReference type="Proteomes" id="UP000095282"/>
    </source>
</evidence>
<dbReference type="eggNOG" id="KOG0033">
    <property type="taxonomic scope" value="Eukaryota"/>
</dbReference>
<reference evidence="3" key="1">
    <citation type="submission" date="2016-11" db="UniProtKB">
        <authorList>
            <consortium name="WormBaseParasite"/>
        </authorList>
    </citation>
    <scope>IDENTIFICATION</scope>
</reference>
<evidence type="ECO:0000313" key="3">
    <source>
        <dbReference type="WBParaSite" id="Csp11.Scaffold630.g18774.t1"/>
    </source>
</evidence>
<dbReference type="eggNOG" id="KOG0609">
    <property type="taxonomic scope" value="Eukaryota"/>
</dbReference>
<feature type="compositionally biased region" description="Polar residues" evidence="1">
    <location>
        <begin position="28"/>
        <end position="42"/>
    </location>
</feature>
<keyword evidence="2" id="KW-1185">Reference proteome</keyword>
<evidence type="ECO:0000256" key="1">
    <source>
        <dbReference type="SAM" id="MobiDB-lite"/>
    </source>
</evidence>